<keyword evidence="4" id="KW-1185">Reference proteome</keyword>
<proteinExistence type="predicted"/>
<accession>A0A1I2GEE4</accession>
<evidence type="ECO:0000256" key="1">
    <source>
        <dbReference type="SAM" id="MobiDB-lite"/>
    </source>
</evidence>
<evidence type="ECO:0000256" key="2">
    <source>
        <dbReference type="SAM" id="Phobius"/>
    </source>
</evidence>
<keyword evidence="2" id="KW-0812">Transmembrane</keyword>
<dbReference type="STRING" id="54.SAMN02745121_07230"/>
<sequence length="136" mass="14593">MLEDIEPYLHLVAVGGGLLVALLLLVWLGRGVRGERRERARTVVGLTPAHALHVVDVAGRRLLVGTGPGGPPTLLLELPDPPPAPWNAAPTELDAPPWVADAARSAEGWRAEATRTTKEWRADATRSTEGWRAHGP</sequence>
<keyword evidence="2" id="KW-1133">Transmembrane helix</keyword>
<evidence type="ECO:0008006" key="5">
    <source>
        <dbReference type="Google" id="ProtNLM"/>
    </source>
</evidence>
<reference evidence="4" key="1">
    <citation type="submission" date="2016-10" db="EMBL/GenBank/DDBJ databases">
        <authorList>
            <person name="Varghese N."/>
            <person name="Submissions S."/>
        </authorList>
    </citation>
    <scope>NUCLEOTIDE SEQUENCE [LARGE SCALE GENOMIC DNA]</scope>
    <source>
        <strain evidence="4">ATCC 25963</strain>
    </source>
</reference>
<gene>
    <name evidence="3" type="ORF">SAMN02745121_07230</name>
</gene>
<dbReference type="RefSeq" id="WP_096328161.1">
    <property type="nucleotide sequence ID" value="NZ_FOMX01000032.1"/>
</dbReference>
<organism evidence="3 4">
    <name type="scientific">Nannocystis exedens</name>
    <dbReference type="NCBI Taxonomy" id="54"/>
    <lineage>
        <taxon>Bacteria</taxon>
        <taxon>Pseudomonadati</taxon>
        <taxon>Myxococcota</taxon>
        <taxon>Polyangia</taxon>
        <taxon>Nannocystales</taxon>
        <taxon>Nannocystaceae</taxon>
        <taxon>Nannocystis</taxon>
    </lineage>
</organism>
<dbReference type="EMBL" id="FOMX01000032">
    <property type="protein sequence ID" value="SFF15872.1"/>
    <property type="molecule type" value="Genomic_DNA"/>
</dbReference>
<evidence type="ECO:0000313" key="3">
    <source>
        <dbReference type="EMBL" id="SFF15872.1"/>
    </source>
</evidence>
<feature type="compositionally biased region" description="Basic and acidic residues" evidence="1">
    <location>
        <begin position="107"/>
        <end position="136"/>
    </location>
</feature>
<dbReference type="AlphaFoldDB" id="A0A1I2GEE4"/>
<feature type="transmembrane region" description="Helical" evidence="2">
    <location>
        <begin position="12"/>
        <end position="29"/>
    </location>
</feature>
<evidence type="ECO:0000313" key="4">
    <source>
        <dbReference type="Proteomes" id="UP000199400"/>
    </source>
</evidence>
<feature type="region of interest" description="Disordered" evidence="1">
    <location>
        <begin position="104"/>
        <end position="136"/>
    </location>
</feature>
<keyword evidence="2" id="KW-0472">Membrane</keyword>
<protein>
    <recommendedName>
        <fullName evidence="5">Flagellar biosynthesis protein, FliO</fullName>
    </recommendedName>
</protein>
<dbReference type="Proteomes" id="UP000199400">
    <property type="component" value="Unassembled WGS sequence"/>
</dbReference>
<name>A0A1I2GEE4_9BACT</name>